<dbReference type="Gene3D" id="1.20.5.170">
    <property type="match status" value="1"/>
</dbReference>
<keyword evidence="3" id="KW-0238">DNA-binding</keyword>
<dbReference type="PROSITE" id="PS00036">
    <property type="entry name" value="BZIP_BASIC"/>
    <property type="match status" value="1"/>
</dbReference>
<dbReference type="InterPro" id="IPR004827">
    <property type="entry name" value="bZIP"/>
</dbReference>
<evidence type="ECO:0000313" key="5">
    <source>
        <dbReference type="EMBL" id="CAD7225652.1"/>
    </source>
</evidence>
<dbReference type="PANTHER" id="PTHR11462">
    <property type="entry name" value="JUN TRANSCRIPTION FACTOR-RELATED"/>
    <property type="match status" value="1"/>
</dbReference>
<dbReference type="Pfam" id="PF03957">
    <property type="entry name" value="Jun"/>
    <property type="match status" value="1"/>
</dbReference>
<keyword evidence="4" id="KW-0804">Transcription</keyword>
<dbReference type="GO" id="GO:0051726">
    <property type="term" value="P:regulation of cell cycle"/>
    <property type="evidence" value="ECO:0007669"/>
    <property type="project" value="TreeGrafter"/>
</dbReference>
<sequence length="338" mass="38443">MVLFMDENYNQITMTGEMTRPRPEFLKPLPLSGVNSNRDMLTPSDLVLATPELETMVLENGSGVLVTPTTAKPFNMPTREEQMDLYVQPFMQALNRLHATQGQIENTTEPTPAAASIVADDHCYPSKHEMEEASYYSSPPSSIYEDETLEKPPVLMEEEVSMTELTNSFSSPASYDDKDEYIFPHSYPNQPTPQSSADPSSMNVTAKRTRYESEAPLVPEAPQVTIRKTAPPQFKRLNSRTRMGGRRRKDTNDLDEVKMNQLEKKRARNRVAAMKCRLRKLERIAELEEQVEQLKKENQKLEKNATTLSSQVRALKGQIRGHMQRGCSIMVFKTESDF</sequence>
<dbReference type="InterPro" id="IPR002112">
    <property type="entry name" value="Leuzip_Jun"/>
</dbReference>
<dbReference type="GO" id="GO:0042127">
    <property type="term" value="P:regulation of cell population proliferation"/>
    <property type="evidence" value="ECO:0007669"/>
    <property type="project" value="TreeGrafter"/>
</dbReference>
<dbReference type="AlphaFoldDB" id="A0A7R8W7A5"/>
<organism evidence="5">
    <name type="scientific">Cyprideis torosa</name>
    <dbReference type="NCBI Taxonomy" id="163714"/>
    <lineage>
        <taxon>Eukaryota</taxon>
        <taxon>Metazoa</taxon>
        <taxon>Ecdysozoa</taxon>
        <taxon>Arthropoda</taxon>
        <taxon>Crustacea</taxon>
        <taxon>Oligostraca</taxon>
        <taxon>Ostracoda</taxon>
        <taxon>Podocopa</taxon>
        <taxon>Podocopida</taxon>
        <taxon>Cytherocopina</taxon>
        <taxon>Cytheroidea</taxon>
        <taxon>Cytherideidae</taxon>
        <taxon>Cyprideis</taxon>
    </lineage>
</organism>
<dbReference type="EMBL" id="OB660626">
    <property type="protein sequence ID" value="CAD7225652.1"/>
    <property type="molecule type" value="Genomic_DNA"/>
</dbReference>
<dbReference type="GO" id="GO:0000978">
    <property type="term" value="F:RNA polymerase II cis-regulatory region sequence-specific DNA binding"/>
    <property type="evidence" value="ECO:0007669"/>
    <property type="project" value="TreeGrafter"/>
</dbReference>
<dbReference type="InterPro" id="IPR050946">
    <property type="entry name" value="AP-1_TF_bZIP"/>
</dbReference>
<gene>
    <name evidence="5" type="ORF">CTOB1V02_LOCUS3587</name>
</gene>
<proteinExistence type="inferred from homology"/>
<accession>A0A7R8W7A5</accession>
<dbReference type="PRINTS" id="PR00043">
    <property type="entry name" value="LEUZIPPRJUN"/>
</dbReference>
<keyword evidence="2" id="KW-0805">Transcription regulation</keyword>
<evidence type="ECO:0000256" key="4">
    <source>
        <dbReference type="ARBA" id="ARBA00023163"/>
    </source>
</evidence>
<dbReference type="SMART" id="SM00338">
    <property type="entry name" value="BRLZ"/>
    <property type="match status" value="1"/>
</dbReference>
<evidence type="ECO:0000256" key="2">
    <source>
        <dbReference type="ARBA" id="ARBA00023015"/>
    </source>
</evidence>
<dbReference type="OrthoDB" id="2187714at2759"/>
<dbReference type="CDD" id="cd14696">
    <property type="entry name" value="bZIP_Jun"/>
    <property type="match status" value="1"/>
</dbReference>
<reference evidence="5" key="1">
    <citation type="submission" date="2020-11" db="EMBL/GenBank/DDBJ databases">
        <authorList>
            <person name="Tran Van P."/>
        </authorList>
    </citation>
    <scope>NUCLEOTIDE SEQUENCE</scope>
</reference>
<evidence type="ECO:0000256" key="3">
    <source>
        <dbReference type="ARBA" id="ARBA00023125"/>
    </source>
</evidence>
<protein>
    <submittedName>
        <fullName evidence="5">Uncharacterized protein</fullName>
    </submittedName>
</protein>
<dbReference type="GO" id="GO:0000981">
    <property type="term" value="F:DNA-binding transcription factor activity, RNA polymerase II-specific"/>
    <property type="evidence" value="ECO:0007669"/>
    <property type="project" value="TreeGrafter"/>
</dbReference>
<dbReference type="Pfam" id="PF00170">
    <property type="entry name" value="bZIP_1"/>
    <property type="match status" value="1"/>
</dbReference>
<dbReference type="GO" id="GO:0005667">
    <property type="term" value="C:transcription regulator complex"/>
    <property type="evidence" value="ECO:0007669"/>
    <property type="project" value="TreeGrafter"/>
</dbReference>
<evidence type="ECO:0000256" key="1">
    <source>
        <dbReference type="ARBA" id="ARBA00006882"/>
    </source>
</evidence>
<dbReference type="PROSITE" id="PS50217">
    <property type="entry name" value="BZIP"/>
    <property type="match status" value="1"/>
</dbReference>
<dbReference type="InterPro" id="IPR046347">
    <property type="entry name" value="bZIP_sf"/>
</dbReference>
<dbReference type="InterPro" id="IPR005643">
    <property type="entry name" value="JNK"/>
</dbReference>
<comment type="similarity">
    <text evidence="1">Belongs to the bZIP family. Jun subfamily.</text>
</comment>
<name>A0A7R8W7A5_9CRUS</name>
<dbReference type="SUPFAM" id="SSF57959">
    <property type="entry name" value="Leucine zipper domain"/>
    <property type="match status" value="1"/>
</dbReference>
<dbReference type="PANTHER" id="PTHR11462:SF35">
    <property type="entry name" value="TRANSCRIPTION FACTOR JRA"/>
    <property type="match status" value="1"/>
</dbReference>